<feature type="non-terminal residue" evidence="1">
    <location>
        <position position="52"/>
    </location>
</feature>
<reference evidence="1" key="1">
    <citation type="journal article" date="2023" name="IScience">
        <title>Live-bearing cockroach genome reveals convergent evolutionary mechanisms linked to viviparity in insects and beyond.</title>
        <authorList>
            <person name="Fouks B."/>
            <person name="Harrison M.C."/>
            <person name="Mikhailova A.A."/>
            <person name="Marchal E."/>
            <person name="English S."/>
            <person name="Carruthers M."/>
            <person name="Jennings E.C."/>
            <person name="Chiamaka E.L."/>
            <person name="Frigard R.A."/>
            <person name="Pippel M."/>
            <person name="Attardo G.M."/>
            <person name="Benoit J.B."/>
            <person name="Bornberg-Bauer E."/>
            <person name="Tobe S.S."/>
        </authorList>
    </citation>
    <scope>NUCLEOTIDE SEQUENCE</scope>
    <source>
        <strain evidence="1">Stay&amp;Tobe</strain>
    </source>
</reference>
<dbReference type="Proteomes" id="UP001233999">
    <property type="component" value="Unassembled WGS sequence"/>
</dbReference>
<accession>A0AAD7ZV94</accession>
<protein>
    <submittedName>
        <fullName evidence="1">Uncharacterized protein</fullName>
    </submittedName>
</protein>
<sequence length="52" mass="5924">VYRLPERHIPNKTTYGFGTHRSNALVFFLSGPRASTRGYNPPFALFCPKLLN</sequence>
<gene>
    <name evidence="1" type="ORF">L9F63_019125</name>
</gene>
<reference evidence="1" key="2">
    <citation type="submission" date="2023-05" db="EMBL/GenBank/DDBJ databases">
        <authorList>
            <person name="Fouks B."/>
        </authorList>
    </citation>
    <scope>NUCLEOTIDE SEQUENCE</scope>
    <source>
        <strain evidence="1">Stay&amp;Tobe</strain>
        <tissue evidence="1">Testes</tissue>
    </source>
</reference>
<organism evidence="1 2">
    <name type="scientific">Diploptera punctata</name>
    <name type="common">Pacific beetle cockroach</name>
    <dbReference type="NCBI Taxonomy" id="6984"/>
    <lineage>
        <taxon>Eukaryota</taxon>
        <taxon>Metazoa</taxon>
        <taxon>Ecdysozoa</taxon>
        <taxon>Arthropoda</taxon>
        <taxon>Hexapoda</taxon>
        <taxon>Insecta</taxon>
        <taxon>Pterygota</taxon>
        <taxon>Neoptera</taxon>
        <taxon>Polyneoptera</taxon>
        <taxon>Dictyoptera</taxon>
        <taxon>Blattodea</taxon>
        <taxon>Blaberoidea</taxon>
        <taxon>Blaberidae</taxon>
        <taxon>Diplopterinae</taxon>
        <taxon>Diploptera</taxon>
    </lineage>
</organism>
<evidence type="ECO:0000313" key="2">
    <source>
        <dbReference type="Proteomes" id="UP001233999"/>
    </source>
</evidence>
<comment type="caution">
    <text evidence="1">The sequence shown here is derived from an EMBL/GenBank/DDBJ whole genome shotgun (WGS) entry which is preliminary data.</text>
</comment>
<keyword evidence="2" id="KW-1185">Reference proteome</keyword>
<feature type="non-terminal residue" evidence="1">
    <location>
        <position position="1"/>
    </location>
</feature>
<dbReference type="AlphaFoldDB" id="A0AAD7ZV94"/>
<evidence type="ECO:0000313" key="1">
    <source>
        <dbReference type="EMBL" id="KAJ9587343.1"/>
    </source>
</evidence>
<name>A0AAD7ZV94_DIPPU</name>
<proteinExistence type="predicted"/>
<dbReference type="EMBL" id="JASPKZ010006448">
    <property type="protein sequence ID" value="KAJ9587343.1"/>
    <property type="molecule type" value="Genomic_DNA"/>
</dbReference>